<dbReference type="EMBL" id="CAJVQA010037448">
    <property type="protein sequence ID" value="CAG8809878.1"/>
    <property type="molecule type" value="Genomic_DNA"/>
</dbReference>
<organism evidence="2 3">
    <name type="scientific">Cetraspora pellucida</name>
    <dbReference type="NCBI Taxonomy" id="1433469"/>
    <lineage>
        <taxon>Eukaryota</taxon>
        <taxon>Fungi</taxon>
        <taxon>Fungi incertae sedis</taxon>
        <taxon>Mucoromycota</taxon>
        <taxon>Glomeromycotina</taxon>
        <taxon>Glomeromycetes</taxon>
        <taxon>Diversisporales</taxon>
        <taxon>Gigasporaceae</taxon>
        <taxon>Cetraspora</taxon>
    </lineage>
</organism>
<reference evidence="2" key="1">
    <citation type="submission" date="2021-06" db="EMBL/GenBank/DDBJ databases">
        <authorList>
            <person name="Kallberg Y."/>
            <person name="Tangrot J."/>
            <person name="Rosling A."/>
        </authorList>
    </citation>
    <scope>NUCLEOTIDE SEQUENCE</scope>
    <source>
        <strain evidence="2">FL966</strain>
    </source>
</reference>
<dbReference type="OrthoDB" id="10443294at2759"/>
<comment type="caution">
    <text evidence="2">The sequence shown here is derived from an EMBL/GenBank/DDBJ whole genome shotgun (WGS) entry which is preliminary data.</text>
</comment>
<feature type="region of interest" description="Disordered" evidence="1">
    <location>
        <begin position="117"/>
        <end position="173"/>
    </location>
</feature>
<feature type="compositionally biased region" description="Low complexity" evidence="1">
    <location>
        <begin position="162"/>
        <end position="173"/>
    </location>
</feature>
<sequence length="173" mass="20049">MHLTSNNSIIDQLKIQETSISKFTLNTEVDTSEKINFIVDTNNNEKLNTEIDPSEKINYTEDTNNNEELNRIESLTRYYAAKSLSENRWVSFIYQHANSPITVRNSTKIPVQVASVQRRKGAVSHSLKRKTLGRQPLDNKENEDPLEMQPRKKRKTMRKPHNLAQNINNNRAN</sequence>
<name>A0A9N9P6W5_9GLOM</name>
<feature type="compositionally biased region" description="Basic residues" evidence="1">
    <location>
        <begin position="117"/>
        <end position="132"/>
    </location>
</feature>
<dbReference type="AlphaFoldDB" id="A0A9N9P6W5"/>
<evidence type="ECO:0000256" key="1">
    <source>
        <dbReference type="SAM" id="MobiDB-lite"/>
    </source>
</evidence>
<gene>
    <name evidence="2" type="ORF">CPELLU_LOCUS18521</name>
</gene>
<evidence type="ECO:0000313" key="2">
    <source>
        <dbReference type="EMBL" id="CAG8809878.1"/>
    </source>
</evidence>
<feature type="compositionally biased region" description="Basic residues" evidence="1">
    <location>
        <begin position="151"/>
        <end position="161"/>
    </location>
</feature>
<dbReference type="Proteomes" id="UP000789759">
    <property type="component" value="Unassembled WGS sequence"/>
</dbReference>
<protein>
    <submittedName>
        <fullName evidence="2">17721_t:CDS:1</fullName>
    </submittedName>
</protein>
<keyword evidence="3" id="KW-1185">Reference proteome</keyword>
<accession>A0A9N9P6W5</accession>
<evidence type="ECO:0000313" key="3">
    <source>
        <dbReference type="Proteomes" id="UP000789759"/>
    </source>
</evidence>
<proteinExistence type="predicted"/>